<keyword evidence="3" id="KW-1185">Reference proteome</keyword>
<evidence type="ECO:0000313" key="2">
    <source>
        <dbReference type="EMBL" id="KAL2052364.1"/>
    </source>
</evidence>
<dbReference type="PANTHER" id="PTHR28254:SF1">
    <property type="entry name" value="CYTOCHROME B-C1 COMPLEX SUBUNIT 10, MITOCHONDRIAL"/>
    <property type="match status" value="1"/>
</dbReference>
<evidence type="ECO:0000256" key="1">
    <source>
        <dbReference type="SAM" id="Phobius"/>
    </source>
</evidence>
<gene>
    <name evidence="2" type="ORF">ABVK25_007236</name>
</gene>
<dbReference type="Proteomes" id="UP001590951">
    <property type="component" value="Unassembled WGS sequence"/>
</dbReference>
<name>A0ABR4B394_9LECA</name>
<accession>A0ABR4B394</accession>
<feature type="transmembrane region" description="Helical" evidence="1">
    <location>
        <begin position="78"/>
        <end position="97"/>
    </location>
</feature>
<evidence type="ECO:0000313" key="3">
    <source>
        <dbReference type="Proteomes" id="UP001590951"/>
    </source>
</evidence>
<dbReference type="Pfam" id="PF09796">
    <property type="entry name" value="QCR10"/>
    <property type="match status" value="1"/>
</dbReference>
<reference evidence="2 3" key="1">
    <citation type="submission" date="2024-09" db="EMBL/GenBank/DDBJ databases">
        <title>Rethinking Asexuality: The Enigmatic Case of Functional Sexual Genes in Lepraria (Stereocaulaceae).</title>
        <authorList>
            <person name="Doellman M."/>
            <person name="Sun Y."/>
            <person name="Barcenas-Pena A."/>
            <person name="Lumbsch H.T."/>
            <person name="Grewe F."/>
        </authorList>
    </citation>
    <scope>NUCLEOTIDE SEQUENCE [LARGE SCALE GENOMIC DNA]</scope>
    <source>
        <strain evidence="2 3">Grewe 0041</strain>
    </source>
</reference>
<keyword evidence="1" id="KW-0812">Transmembrane</keyword>
<dbReference type="PANTHER" id="PTHR28254">
    <property type="entry name" value="CYTOCHROME B-C1 COMPLEX SUBUNIT 10"/>
    <property type="match status" value="1"/>
</dbReference>
<protein>
    <recommendedName>
        <fullName evidence="4">Cytochrome b-c1 complex subunit 10</fullName>
    </recommendedName>
</protein>
<sequence>MVAGIENVDACITSSAFPENNVPYSHSRYHIANMVQGHHGIPFATAKPAYGTYKSPYGPSYKTQPNIRGIGPGRALKFGITAASFGVVGGIFALQFFSDVPKVRTDICQKLPIIGDYFIREVPPSDNPF</sequence>
<evidence type="ECO:0008006" key="4">
    <source>
        <dbReference type="Google" id="ProtNLM"/>
    </source>
</evidence>
<organism evidence="2 3">
    <name type="scientific">Lepraria finkii</name>
    <dbReference type="NCBI Taxonomy" id="1340010"/>
    <lineage>
        <taxon>Eukaryota</taxon>
        <taxon>Fungi</taxon>
        <taxon>Dikarya</taxon>
        <taxon>Ascomycota</taxon>
        <taxon>Pezizomycotina</taxon>
        <taxon>Lecanoromycetes</taxon>
        <taxon>OSLEUM clade</taxon>
        <taxon>Lecanoromycetidae</taxon>
        <taxon>Lecanorales</taxon>
        <taxon>Lecanorineae</taxon>
        <taxon>Stereocaulaceae</taxon>
        <taxon>Lepraria</taxon>
    </lineage>
</organism>
<keyword evidence="1" id="KW-0472">Membrane</keyword>
<dbReference type="EMBL" id="JBHFEH010000027">
    <property type="protein sequence ID" value="KAL2052364.1"/>
    <property type="molecule type" value="Genomic_DNA"/>
</dbReference>
<keyword evidence="1" id="KW-1133">Transmembrane helix</keyword>
<proteinExistence type="predicted"/>
<dbReference type="InterPro" id="IPR019182">
    <property type="entry name" value="Cytochrome_b-c1_su10_fun"/>
</dbReference>
<comment type="caution">
    <text evidence="2">The sequence shown here is derived from an EMBL/GenBank/DDBJ whole genome shotgun (WGS) entry which is preliminary data.</text>
</comment>